<name>A0AB73T6X2_9FIRM</name>
<dbReference type="EMBL" id="QGGY01000003">
    <property type="protein sequence ID" value="PWJ77266.1"/>
    <property type="molecule type" value="Genomic_DNA"/>
</dbReference>
<gene>
    <name evidence="2" type="ORF">C7383_103107</name>
</gene>
<keyword evidence="1" id="KW-1133">Transmembrane helix</keyword>
<keyword evidence="3" id="KW-1185">Reference proteome</keyword>
<keyword evidence="1" id="KW-0472">Membrane</keyword>
<dbReference type="Proteomes" id="UP000245412">
    <property type="component" value="Unassembled WGS sequence"/>
</dbReference>
<feature type="transmembrane region" description="Helical" evidence="1">
    <location>
        <begin position="99"/>
        <end position="130"/>
    </location>
</feature>
<dbReference type="AlphaFoldDB" id="A0AB73T6X2"/>
<feature type="transmembrane region" description="Helical" evidence="1">
    <location>
        <begin position="58"/>
        <end position="78"/>
    </location>
</feature>
<dbReference type="RefSeq" id="WP_109625378.1">
    <property type="nucleotide sequence ID" value="NZ_CABJAT010000007.1"/>
</dbReference>
<feature type="transmembrane region" description="Helical" evidence="1">
    <location>
        <begin position="142"/>
        <end position="160"/>
    </location>
</feature>
<sequence>MSIAMECRKLKRTGFLPAVLGVGLLSAMIPVVNMAVRTELYVGRQEPPLQILMEANWQMMAMLNIFLIILAACVLYHTEFADNAVQKMDTLPLNPGSIFISKAIILAAAAAILTVLESAGFAACIFKWFGLPEGCWLELAKNMGYSLAFTLPAVILMLAIGSACRNMWISLGIGVAGLFVVIIIPPDMLAKSGLYMFPFALPFQLIWDADGPGALNLLYAAGAEVLIFVGAEALYLKVRRYFV</sequence>
<evidence type="ECO:0000313" key="3">
    <source>
        <dbReference type="Proteomes" id="UP000245412"/>
    </source>
</evidence>
<evidence type="ECO:0000256" key="1">
    <source>
        <dbReference type="SAM" id="Phobius"/>
    </source>
</evidence>
<evidence type="ECO:0000313" key="2">
    <source>
        <dbReference type="EMBL" id="PWJ77266.1"/>
    </source>
</evidence>
<keyword evidence="1" id="KW-0812">Transmembrane</keyword>
<comment type="caution">
    <text evidence="2">The sequence shown here is derived from an EMBL/GenBank/DDBJ whole genome shotgun (WGS) entry which is preliminary data.</text>
</comment>
<accession>A0AB73T6X2</accession>
<feature type="transmembrane region" description="Helical" evidence="1">
    <location>
        <begin position="167"/>
        <end position="186"/>
    </location>
</feature>
<protein>
    <submittedName>
        <fullName evidence="2">ABC-2 family transporter</fullName>
    </submittedName>
</protein>
<organism evidence="2 3">
    <name type="scientific">Murimonas intestini</name>
    <dbReference type="NCBI Taxonomy" id="1337051"/>
    <lineage>
        <taxon>Bacteria</taxon>
        <taxon>Bacillati</taxon>
        <taxon>Bacillota</taxon>
        <taxon>Clostridia</taxon>
        <taxon>Lachnospirales</taxon>
        <taxon>Lachnospiraceae</taxon>
        <taxon>Murimonas</taxon>
    </lineage>
</organism>
<feature type="transmembrane region" description="Helical" evidence="1">
    <location>
        <begin position="217"/>
        <end position="236"/>
    </location>
</feature>
<reference evidence="2 3" key="1">
    <citation type="submission" date="2018-05" db="EMBL/GenBank/DDBJ databases">
        <authorList>
            <person name="Goeker M."/>
            <person name="Huntemann M."/>
            <person name="Clum A."/>
            <person name="Pillay M."/>
            <person name="Palaniappan K."/>
            <person name="Varghese N."/>
            <person name="Mikhailova N."/>
            <person name="Stamatis D."/>
            <person name="Reddy T."/>
            <person name="Daum C."/>
            <person name="Shapiro N."/>
            <person name="Ivanova N."/>
            <person name="Kyrpides N."/>
            <person name="Woyke T."/>
        </authorList>
    </citation>
    <scope>NUCLEOTIDE SEQUENCE [LARGE SCALE GENOMIC DNA]</scope>
    <source>
        <strain evidence="2 3">DSM 26524</strain>
    </source>
</reference>
<proteinExistence type="predicted"/>
<dbReference type="Pfam" id="PF12730">
    <property type="entry name" value="ABC2_membrane_4"/>
    <property type="match status" value="1"/>
</dbReference>